<keyword evidence="5" id="KW-1185">Reference proteome</keyword>
<dbReference type="Proteomes" id="UP001150062">
    <property type="component" value="Unassembled WGS sequence"/>
</dbReference>
<evidence type="ECO:0000256" key="1">
    <source>
        <dbReference type="SAM" id="Coils"/>
    </source>
</evidence>
<gene>
    <name evidence="4" type="ORF">M0813_21884</name>
</gene>
<accession>A0ABQ8YFV8</accession>
<evidence type="ECO:0000259" key="3">
    <source>
        <dbReference type="PROSITE" id="PS50003"/>
    </source>
</evidence>
<feature type="domain" description="PH" evidence="3">
    <location>
        <begin position="288"/>
        <end position="387"/>
    </location>
</feature>
<evidence type="ECO:0000256" key="2">
    <source>
        <dbReference type="SAM" id="MobiDB-lite"/>
    </source>
</evidence>
<dbReference type="PROSITE" id="PS50003">
    <property type="entry name" value="PH_DOMAIN"/>
    <property type="match status" value="1"/>
</dbReference>
<feature type="coiled-coil region" evidence="1">
    <location>
        <begin position="41"/>
        <end position="68"/>
    </location>
</feature>
<dbReference type="CDD" id="cd00821">
    <property type="entry name" value="PH"/>
    <property type="match status" value="1"/>
</dbReference>
<protein>
    <recommendedName>
        <fullName evidence="3">PH domain-containing protein</fullName>
    </recommendedName>
</protein>
<feature type="coiled-coil region" evidence="1">
    <location>
        <begin position="101"/>
        <end position="182"/>
    </location>
</feature>
<dbReference type="SUPFAM" id="SSF50729">
    <property type="entry name" value="PH domain-like"/>
    <property type="match status" value="1"/>
</dbReference>
<feature type="region of interest" description="Disordered" evidence="2">
    <location>
        <begin position="187"/>
        <end position="222"/>
    </location>
</feature>
<keyword evidence="1" id="KW-0175">Coiled coil</keyword>
<dbReference type="Pfam" id="PF00169">
    <property type="entry name" value="PH"/>
    <property type="match status" value="1"/>
</dbReference>
<feature type="compositionally biased region" description="Low complexity" evidence="2">
    <location>
        <begin position="238"/>
        <end position="280"/>
    </location>
</feature>
<evidence type="ECO:0000313" key="5">
    <source>
        <dbReference type="Proteomes" id="UP001150062"/>
    </source>
</evidence>
<evidence type="ECO:0000313" key="4">
    <source>
        <dbReference type="EMBL" id="KAJ6243447.1"/>
    </source>
</evidence>
<dbReference type="InterPro" id="IPR011993">
    <property type="entry name" value="PH-like_dom_sf"/>
</dbReference>
<reference evidence="4" key="1">
    <citation type="submission" date="2022-08" db="EMBL/GenBank/DDBJ databases">
        <title>Novel sulfate-reducing endosymbionts in the free-living metamonad Anaeramoeba.</title>
        <authorList>
            <person name="Jerlstrom-Hultqvist J."/>
            <person name="Cepicka I."/>
            <person name="Gallot-Lavallee L."/>
            <person name="Salas-Leiva D."/>
            <person name="Curtis B.A."/>
            <person name="Zahonova K."/>
            <person name="Pipaliya S."/>
            <person name="Dacks J."/>
            <person name="Roger A.J."/>
        </authorList>
    </citation>
    <scope>NUCLEOTIDE SEQUENCE</scope>
    <source>
        <strain evidence="4">Schooner1</strain>
    </source>
</reference>
<dbReference type="SMART" id="SM00233">
    <property type="entry name" value="PH"/>
    <property type="match status" value="1"/>
</dbReference>
<feature type="region of interest" description="Disordered" evidence="2">
    <location>
        <begin position="238"/>
        <end position="285"/>
    </location>
</feature>
<sequence length="387" mass="45313">MAFYDFAYRKEREEEKKKYDSERKLFIDNFISAVKSQDEQIKNLVGLMKLLLENNKQVEKNNSVLKNKIRMSKYIEYQFVKSKQGFQQANDRILQSLPRQAQRYRQELDRGELTKIQLQQELNKLNKQIEQQDQDSLQKVKSKIQKLQEKINDSKQEQQEIISQSEKQKQFLESQIQGFEKIIIQKNNNNNNTKSTNTDNNNNNITNGTNKINDNNNSKQQQPFQNNQQLLANIINSENNKSSSLNKTTTTTLSSSSASSSTTSSPKTTKTNMINNKTTNSPLQPPIKKILKTTVELKSEKKSFGRYKWNKRFFELSNGTLAIYDKENGQCELKIDIKEDGRSIKKKVEQKRKCCIEIRTSDSTFLFSLENLEEQSTWYRSFREARF</sequence>
<organism evidence="4 5">
    <name type="scientific">Anaeramoeba flamelloides</name>
    <dbReference type="NCBI Taxonomy" id="1746091"/>
    <lineage>
        <taxon>Eukaryota</taxon>
        <taxon>Metamonada</taxon>
        <taxon>Anaeramoebidae</taxon>
        <taxon>Anaeramoeba</taxon>
    </lineage>
</organism>
<name>A0ABQ8YFV8_9EUKA</name>
<dbReference type="Gene3D" id="2.30.29.30">
    <property type="entry name" value="Pleckstrin-homology domain (PH domain)/Phosphotyrosine-binding domain (PTB)"/>
    <property type="match status" value="1"/>
</dbReference>
<comment type="caution">
    <text evidence="4">The sequence shown here is derived from an EMBL/GenBank/DDBJ whole genome shotgun (WGS) entry which is preliminary data.</text>
</comment>
<dbReference type="InterPro" id="IPR001849">
    <property type="entry name" value="PH_domain"/>
</dbReference>
<proteinExistence type="predicted"/>
<dbReference type="EMBL" id="JAOAOG010000168">
    <property type="protein sequence ID" value="KAJ6243447.1"/>
    <property type="molecule type" value="Genomic_DNA"/>
</dbReference>